<dbReference type="SUPFAM" id="SSF53790">
    <property type="entry name" value="Tetrapyrrole methylase"/>
    <property type="match status" value="1"/>
</dbReference>
<keyword evidence="3" id="KW-0489">Methyltransferase</keyword>
<keyword evidence="8" id="KW-1185">Reference proteome</keyword>
<name>A0A8J3QPZ7_9ACTN</name>
<dbReference type="UniPathway" id="UPA00148"/>
<dbReference type="InterPro" id="IPR029063">
    <property type="entry name" value="SAM-dependent_MTases_sf"/>
</dbReference>
<dbReference type="InterPro" id="IPR050714">
    <property type="entry name" value="Cobalamin_biosynth_MTase"/>
</dbReference>
<proteinExistence type="predicted"/>
<comment type="pathway">
    <text evidence="1">Cofactor biosynthesis; adenosylcobalamin biosynthesis.</text>
</comment>
<dbReference type="NCBIfam" id="TIGR02469">
    <property type="entry name" value="CbiT"/>
    <property type="match status" value="1"/>
</dbReference>
<keyword evidence="5" id="KW-0949">S-adenosyl-L-methionine</keyword>
<dbReference type="CDD" id="cd11644">
    <property type="entry name" value="Precorrin-6Y-MT"/>
    <property type="match status" value="1"/>
</dbReference>
<evidence type="ECO:0000256" key="1">
    <source>
        <dbReference type="ARBA" id="ARBA00004953"/>
    </source>
</evidence>
<dbReference type="AlphaFoldDB" id="A0A8J3QPZ7"/>
<dbReference type="GO" id="GO:0009236">
    <property type="term" value="P:cobalamin biosynthetic process"/>
    <property type="evidence" value="ECO:0007669"/>
    <property type="project" value="UniProtKB-UniPathway"/>
</dbReference>
<evidence type="ECO:0000256" key="4">
    <source>
        <dbReference type="ARBA" id="ARBA00022679"/>
    </source>
</evidence>
<dbReference type="PANTHER" id="PTHR43182">
    <property type="entry name" value="COBALT-PRECORRIN-6B C(15)-METHYLTRANSFERASE (DECARBOXYLATING)"/>
    <property type="match status" value="1"/>
</dbReference>
<reference evidence="7" key="1">
    <citation type="submission" date="2021-01" db="EMBL/GenBank/DDBJ databases">
        <title>Whole genome shotgun sequence of Rugosimonospora africana NBRC 104875.</title>
        <authorList>
            <person name="Komaki H."/>
            <person name="Tamura T."/>
        </authorList>
    </citation>
    <scope>NUCLEOTIDE SEQUENCE</scope>
    <source>
        <strain evidence="7">NBRC 104875</strain>
    </source>
</reference>
<dbReference type="PANTHER" id="PTHR43182:SF1">
    <property type="entry name" value="COBALT-PRECORRIN-7 C(5)-METHYLTRANSFERASE"/>
    <property type="match status" value="1"/>
</dbReference>
<evidence type="ECO:0000256" key="2">
    <source>
        <dbReference type="ARBA" id="ARBA00022573"/>
    </source>
</evidence>
<protein>
    <recommendedName>
        <fullName evidence="6">Tetrapyrrole methylase domain-containing protein</fullName>
    </recommendedName>
</protein>
<dbReference type="GO" id="GO:0008276">
    <property type="term" value="F:protein methyltransferase activity"/>
    <property type="evidence" value="ECO:0007669"/>
    <property type="project" value="InterPro"/>
</dbReference>
<dbReference type="RefSeq" id="WP_203918492.1">
    <property type="nucleotide sequence ID" value="NZ_BONZ01000029.1"/>
</dbReference>
<dbReference type="NCBIfam" id="TIGR02467">
    <property type="entry name" value="CbiE"/>
    <property type="match status" value="1"/>
</dbReference>
<evidence type="ECO:0000256" key="3">
    <source>
        <dbReference type="ARBA" id="ARBA00022603"/>
    </source>
</evidence>
<evidence type="ECO:0000313" key="8">
    <source>
        <dbReference type="Proteomes" id="UP000642748"/>
    </source>
</evidence>
<accession>A0A8J3QPZ7</accession>
<comment type="caution">
    <text evidence="7">The sequence shown here is derived from an EMBL/GenBank/DDBJ whole genome shotgun (WGS) entry which is preliminary data.</text>
</comment>
<dbReference type="Pfam" id="PF00590">
    <property type="entry name" value="TP_methylase"/>
    <property type="match status" value="1"/>
</dbReference>
<evidence type="ECO:0000313" key="7">
    <source>
        <dbReference type="EMBL" id="GIH14838.1"/>
    </source>
</evidence>
<dbReference type="Gene3D" id="3.30.950.10">
    <property type="entry name" value="Methyltransferase, Cobalt-precorrin-4 Transmethylase, Domain 2"/>
    <property type="match status" value="1"/>
</dbReference>
<keyword evidence="4" id="KW-0808">Transferase</keyword>
<sequence>MRTVTVVGCLGEVPPTAAEALAGATLIAGAARLLSTVDNRMAERVVMGDVSAAVERIAAHDGPAIVLASGDPGFFGIVRALRRRGLDVDVWPAPSSVAVAFARIGEPWDDALVVSAHGRRLAPAVNACRAYPKVAILTGPGAGPAELGAALAGAVLPGDAVSGGVASGGARSGDAASAGGLSAGVLPGGAVPGGAVPGGAAPGGAAPGGAPVGVRRRLVVAECLGEPGERITEIDPAEAAARQWREPNVVLALAEYQPEHRPQHRQGQHPVSGHGSVAGPIPGSVAGSAAGPVAGPVAGSIAGSGMAWIAGVPPMSGGWALPDEAFEHRMITRSEVRALALARLGPRLGDLLWDVGAGSGSVAVESARFGAAVLAVERDPAACASIRVNCDRWGVEVAIVEGEAPGCLTELPDPDAVFVGGGGIEVLSACLARRPARVVATYAALDRVGPAMAALASAGYRTEGVQVQANRLAALPDGTHRLAAINPVHVVSGALS</sequence>
<dbReference type="Proteomes" id="UP000642748">
    <property type="component" value="Unassembled WGS sequence"/>
</dbReference>
<dbReference type="Gene3D" id="3.40.1010.10">
    <property type="entry name" value="Cobalt-precorrin-4 Transmethylase, Domain 1"/>
    <property type="match status" value="1"/>
</dbReference>
<dbReference type="InterPro" id="IPR012818">
    <property type="entry name" value="CbiE"/>
</dbReference>
<evidence type="ECO:0000256" key="5">
    <source>
        <dbReference type="ARBA" id="ARBA00022691"/>
    </source>
</evidence>
<dbReference type="InterPro" id="IPR000878">
    <property type="entry name" value="4pyrrol_Mease"/>
</dbReference>
<dbReference type="InterPro" id="IPR014776">
    <property type="entry name" value="4pyrrole_Mease_sub2"/>
</dbReference>
<feature type="domain" description="Tetrapyrrole methylase" evidence="6">
    <location>
        <begin position="8"/>
        <end position="154"/>
    </location>
</feature>
<keyword evidence="2" id="KW-0169">Cobalamin biosynthesis</keyword>
<organism evidence="7 8">
    <name type="scientific">Rugosimonospora africana</name>
    <dbReference type="NCBI Taxonomy" id="556532"/>
    <lineage>
        <taxon>Bacteria</taxon>
        <taxon>Bacillati</taxon>
        <taxon>Actinomycetota</taxon>
        <taxon>Actinomycetes</taxon>
        <taxon>Micromonosporales</taxon>
        <taxon>Micromonosporaceae</taxon>
        <taxon>Rugosimonospora</taxon>
    </lineage>
</organism>
<gene>
    <name evidence="7" type="ORF">Raf01_30100</name>
</gene>
<dbReference type="EMBL" id="BONZ01000029">
    <property type="protein sequence ID" value="GIH14838.1"/>
    <property type="molecule type" value="Genomic_DNA"/>
</dbReference>
<dbReference type="InterPro" id="IPR014008">
    <property type="entry name" value="Cbl_synth_MTase_CbiT"/>
</dbReference>
<dbReference type="SUPFAM" id="SSF53335">
    <property type="entry name" value="S-adenosyl-L-methionine-dependent methyltransferases"/>
    <property type="match status" value="1"/>
</dbReference>
<dbReference type="GO" id="GO:0032259">
    <property type="term" value="P:methylation"/>
    <property type="evidence" value="ECO:0007669"/>
    <property type="project" value="UniProtKB-KW"/>
</dbReference>
<evidence type="ECO:0000259" key="6">
    <source>
        <dbReference type="Pfam" id="PF00590"/>
    </source>
</evidence>
<dbReference type="InterPro" id="IPR035996">
    <property type="entry name" value="4pyrrol_Methylase_sf"/>
</dbReference>
<dbReference type="Gene3D" id="3.40.50.150">
    <property type="entry name" value="Vaccinia Virus protein VP39"/>
    <property type="match status" value="1"/>
</dbReference>
<dbReference type="InterPro" id="IPR014777">
    <property type="entry name" value="4pyrrole_Mease_sub1"/>
</dbReference>